<evidence type="ECO:0000313" key="5">
    <source>
        <dbReference type="Proteomes" id="UP001209694"/>
    </source>
</evidence>
<feature type="signal peptide" evidence="1">
    <location>
        <begin position="1"/>
        <end position="23"/>
    </location>
</feature>
<reference evidence="3" key="1">
    <citation type="submission" date="2018-10" db="EMBL/GenBank/DDBJ databases">
        <authorList>
            <person name="Vincent A.T."/>
            <person name="Schiettekatte O."/>
            <person name="Bourhy P."/>
            <person name="Veyrier F.J."/>
            <person name="Picardeau M."/>
        </authorList>
    </citation>
    <scope>NUCLEOTIDE SEQUENCE</scope>
    <source>
        <strain evidence="3">201702449</strain>
    </source>
</reference>
<sequence length="154" mass="16718">MRSMKIFTLLSAMALFVSVNNCSILDSASGSVSRLGVSVSDSTSALVKSISKSISSISESEKEKAMNEYKEDIIASVALQIRYENQKQELENQLSLIAKKHGVVAWKSNPSTYIAIGQGLKQANLTPSEMKLVTEDISKQNVTVAKLVSKGYNL</sequence>
<reference evidence="4" key="2">
    <citation type="journal article" date="2019" name="PLoS Negl. Trop. Dis.">
        <title>Revisiting the worldwide diversity of Leptospira species in the environment.</title>
        <authorList>
            <person name="Vincent A.T."/>
            <person name="Schiettekatte O."/>
            <person name="Bourhy P."/>
            <person name="Veyrier F.J."/>
            <person name="Picardeau M."/>
        </authorList>
    </citation>
    <scope>NUCLEOTIDE SEQUENCE [LARGE SCALE GENOMIC DNA]</scope>
    <source>
        <strain evidence="4">201702449</strain>
    </source>
</reference>
<dbReference type="AlphaFoldDB" id="A0A2N0AUT3"/>
<dbReference type="EMBL" id="RQGI01000049">
    <property type="protein sequence ID" value="TGL68816.1"/>
    <property type="molecule type" value="Genomic_DNA"/>
</dbReference>
<name>A0A2N0AUT3_9LEPT</name>
<keyword evidence="2" id="KW-0449">Lipoprotein</keyword>
<evidence type="ECO:0000256" key="1">
    <source>
        <dbReference type="SAM" id="SignalP"/>
    </source>
</evidence>
<evidence type="ECO:0000313" key="3">
    <source>
        <dbReference type="EMBL" id="TGL68816.1"/>
    </source>
</evidence>
<dbReference type="EMBL" id="JAMQQD010000002">
    <property type="protein sequence ID" value="MCW7514856.1"/>
    <property type="molecule type" value="Genomic_DNA"/>
</dbReference>
<evidence type="ECO:0000313" key="2">
    <source>
        <dbReference type="EMBL" id="MCW7514856.1"/>
    </source>
</evidence>
<dbReference type="Proteomes" id="UP000297352">
    <property type="component" value="Unassembled WGS sequence"/>
</dbReference>
<dbReference type="NCBIfam" id="NF033171">
    <property type="entry name" value="lipo_LIC11139"/>
    <property type="match status" value="1"/>
</dbReference>
<gene>
    <name evidence="3" type="ORF">EHQ60_13170</name>
    <name evidence="2" type="ORF">ND810_06785</name>
</gene>
<dbReference type="Proteomes" id="UP001209694">
    <property type="component" value="Unassembled WGS sequence"/>
</dbReference>
<organism evidence="2 5">
    <name type="scientific">Leptospira levettii</name>
    <dbReference type="NCBI Taxonomy" id="2023178"/>
    <lineage>
        <taxon>Bacteria</taxon>
        <taxon>Pseudomonadati</taxon>
        <taxon>Spirochaetota</taxon>
        <taxon>Spirochaetia</taxon>
        <taxon>Leptospirales</taxon>
        <taxon>Leptospiraceae</taxon>
        <taxon>Leptospira</taxon>
    </lineage>
</organism>
<accession>A0A2N0AUT3</accession>
<protein>
    <submittedName>
        <fullName evidence="2">Lipoprotein</fullName>
    </submittedName>
</protein>
<comment type="caution">
    <text evidence="2">The sequence shown here is derived from an EMBL/GenBank/DDBJ whole genome shotgun (WGS) entry which is preliminary data.</text>
</comment>
<keyword evidence="1" id="KW-0732">Signal</keyword>
<keyword evidence="4" id="KW-1185">Reference proteome</keyword>
<feature type="chain" id="PRO_5044383882" evidence="1">
    <location>
        <begin position="24"/>
        <end position="154"/>
    </location>
</feature>
<reference evidence="2" key="3">
    <citation type="submission" date="2022-06" db="EMBL/GenBank/DDBJ databases">
        <title>Leptospira isolates from biofilms formed at urban environments.</title>
        <authorList>
            <person name="Ribeiro P.S."/>
            <person name="Sousa T."/>
            <person name="Carvalho N."/>
            <person name="Aburjaile F."/>
            <person name="Neves F."/>
            <person name="Oliveira D."/>
            <person name="Blanco L."/>
            <person name="Lima J."/>
            <person name="Costa F."/>
            <person name="Brenig B."/>
            <person name="Soares S."/>
            <person name="Ramos R."/>
            <person name="Goes-Neto A."/>
            <person name="Matiuzzi M."/>
            <person name="Azevedo V."/>
            <person name="Ristow P."/>
        </authorList>
    </citation>
    <scope>NUCLEOTIDE SEQUENCE</scope>
    <source>
        <strain evidence="2">VSF7</strain>
    </source>
</reference>
<proteinExistence type="predicted"/>
<evidence type="ECO:0000313" key="4">
    <source>
        <dbReference type="Proteomes" id="UP000297352"/>
    </source>
</evidence>